<dbReference type="SUPFAM" id="SSF53613">
    <property type="entry name" value="Ribokinase-like"/>
    <property type="match status" value="1"/>
</dbReference>
<dbReference type="PROSITE" id="PS00584">
    <property type="entry name" value="PFKB_KINASES_2"/>
    <property type="match status" value="1"/>
</dbReference>
<accession>K2KIX0</accession>
<dbReference type="CDD" id="cd01941">
    <property type="entry name" value="YeiC_kinase_like"/>
    <property type="match status" value="1"/>
</dbReference>
<dbReference type="InterPro" id="IPR029056">
    <property type="entry name" value="Ribokinase-like"/>
</dbReference>
<evidence type="ECO:0000259" key="3">
    <source>
        <dbReference type="PROSITE" id="PS50956"/>
    </source>
</evidence>
<evidence type="ECO:0000313" key="5">
    <source>
        <dbReference type="Proteomes" id="UP000006755"/>
    </source>
</evidence>
<name>K2KIX0_9GAMM</name>
<dbReference type="InterPro" id="IPR036390">
    <property type="entry name" value="WH_DNA-bd_sf"/>
</dbReference>
<dbReference type="SUPFAM" id="SSF46785">
    <property type="entry name" value="Winged helix' DNA-binding domain"/>
    <property type="match status" value="1"/>
</dbReference>
<protein>
    <submittedName>
        <fullName evidence="4">PfkB domain-containing protein</fullName>
    </submittedName>
</protein>
<dbReference type="AlphaFoldDB" id="K2KIX0"/>
<dbReference type="Gene3D" id="1.10.10.10">
    <property type="entry name" value="Winged helix-like DNA-binding domain superfamily/Winged helix DNA-binding domain"/>
    <property type="match status" value="1"/>
</dbReference>
<dbReference type="STRING" id="745411.B3C1_03255"/>
<organism evidence="4 5">
    <name type="scientific">Gallaecimonas xiamenensis 3-C-1</name>
    <dbReference type="NCBI Taxonomy" id="745411"/>
    <lineage>
        <taxon>Bacteria</taxon>
        <taxon>Pseudomonadati</taxon>
        <taxon>Pseudomonadota</taxon>
        <taxon>Gammaproteobacteria</taxon>
        <taxon>Enterobacterales</taxon>
        <taxon>Gallaecimonadaceae</taxon>
        <taxon>Gallaecimonas</taxon>
    </lineage>
</organism>
<dbReference type="Gene3D" id="3.40.1190.20">
    <property type="match status" value="1"/>
</dbReference>
<dbReference type="GO" id="GO:0016301">
    <property type="term" value="F:kinase activity"/>
    <property type="evidence" value="ECO:0007669"/>
    <property type="project" value="UniProtKB-KW"/>
</dbReference>
<evidence type="ECO:0000313" key="4">
    <source>
        <dbReference type="EMBL" id="EKE77190.1"/>
    </source>
</evidence>
<feature type="domain" description="HTH asnC-type" evidence="3">
    <location>
        <begin position="1"/>
        <end position="62"/>
    </location>
</feature>
<dbReference type="InterPro" id="IPR002173">
    <property type="entry name" value="Carboh/pur_kinase_PfkB_CS"/>
</dbReference>
<dbReference type="eggNOG" id="COG0524">
    <property type="taxonomic scope" value="Bacteria"/>
</dbReference>
<dbReference type="InterPro" id="IPR000485">
    <property type="entry name" value="AsnC-type_HTH_dom"/>
</dbReference>
<dbReference type="InterPro" id="IPR011611">
    <property type="entry name" value="PfkB_dom"/>
</dbReference>
<dbReference type="PROSITE" id="PS00583">
    <property type="entry name" value="PFKB_KINASES_1"/>
    <property type="match status" value="1"/>
</dbReference>
<reference evidence="4 5" key="1">
    <citation type="journal article" date="2012" name="J. Bacteriol.">
        <title>Genome Sequence of Gallaecimonas xiamenensis Type Strain 3-C-1.</title>
        <authorList>
            <person name="Lai Q."/>
            <person name="Wang L."/>
            <person name="Wang W."/>
            <person name="Shao Z."/>
        </authorList>
    </citation>
    <scope>NUCLEOTIDE SEQUENCE [LARGE SCALE GENOMIC DNA]</scope>
    <source>
        <strain evidence="4 5">3-C-1</strain>
    </source>
</reference>
<dbReference type="PROSITE" id="PS50956">
    <property type="entry name" value="HTH_ASNC_2"/>
    <property type="match status" value="1"/>
</dbReference>
<dbReference type="Pfam" id="PF13412">
    <property type="entry name" value="HTH_24"/>
    <property type="match status" value="1"/>
</dbReference>
<dbReference type="InterPro" id="IPR036388">
    <property type="entry name" value="WH-like_DNA-bd_sf"/>
</dbReference>
<dbReference type="Proteomes" id="UP000006755">
    <property type="component" value="Unassembled WGS sequence"/>
</dbReference>
<dbReference type="PANTHER" id="PTHR10584">
    <property type="entry name" value="SUGAR KINASE"/>
    <property type="match status" value="1"/>
</dbReference>
<dbReference type="EMBL" id="AMRI01000003">
    <property type="protein sequence ID" value="EKE77190.1"/>
    <property type="molecule type" value="Genomic_DNA"/>
</dbReference>
<dbReference type="RefSeq" id="WP_008482883.1">
    <property type="nucleotide sequence ID" value="NZ_AMRI01000003.1"/>
</dbReference>
<gene>
    <name evidence="4" type="ORF">B3C1_03255</name>
</gene>
<sequence length="366" mass="38585">MTERERQILELLKQDPLIPQQQLADQLGLSRSAVAGHIMNLTQKGHILGKGYVLAPSRYALVLGGANLDLCGKSQGALHFGDSNPGTLSASAGGVARNIADNLARLGSPVQFVSALGDDDWGERLLAACRQSGMGLDGLLRVPGARTCVYLSVHDNSGEMQLALSDMEVLKRLDAKALQDRSGLVDRAAIWVLDANLDEEALAWLFARHAGQPVLVDPVSTAKAPKLKPYLGQIQCLKPNALEAGVLTGIRVTDRASAQAAAQALVAQGVGEVLLTLGADGALLANQQGCHWLASRVSQLVNVTGAGDAALAAMAHGLLQHQDLAQRTDFALWAAALAASHQDTIHPLMSEAAVWRLKETTHATVS</sequence>
<comment type="caution">
    <text evidence="4">The sequence shown here is derived from an EMBL/GenBank/DDBJ whole genome shotgun (WGS) entry which is preliminary data.</text>
</comment>
<dbReference type="GO" id="GO:0043565">
    <property type="term" value="F:sequence-specific DNA binding"/>
    <property type="evidence" value="ECO:0007669"/>
    <property type="project" value="InterPro"/>
</dbReference>
<dbReference type="eggNOG" id="COG1522">
    <property type="taxonomic scope" value="Bacteria"/>
</dbReference>
<dbReference type="Pfam" id="PF00294">
    <property type="entry name" value="PfkB"/>
    <property type="match status" value="1"/>
</dbReference>
<keyword evidence="5" id="KW-1185">Reference proteome</keyword>
<dbReference type="OrthoDB" id="9806249at2"/>
<evidence type="ECO:0000256" key="2">
    <source>
        <dbReference type="ARBA" id="ARBA00022777"/>
    </source>
</evidence>
<evidence type="ECO:0000256" key="1">
    <source>
        <dbReference type="ARBA" id="ARBA00022679"/>
    </source>
</evidence>
<proteinExistence type="predicted"/>
<dbReference type="PATRIC" id="fig|745411.4.peg.641"/>
<dbReference type="PANTHER" id="PTHR10584:SF167">
    <property type="entry name" value="PFKB DOMAIN PROTEIN"/>
    <property type="match status" value="1"/>
</dbReference>
<keyword evidence="2" id="KW-0418">Kinase</keyword>
<keyword evidence="1" id="KW-0808">Transferase</keyword>